<evidence type="ECO:0000256" key="9">
    <source>
        <dbReference type="RuleBase" id="RU004349"/>
    </source>
</evidence>
<reference evidence="12 13" key="1">
    <citation type="submission" date="2024-04" db="EMBL/GenBank/DDBJ databases">
        <title>genome sequences of Mucor flavus KT1a and Helicostylum pulchrum KT1b strains isolated from the surface of a dry-aged beef.</title>
        <authorList>
            <person name="Toyotome T."/>
            <person name="Hosono M."/>
            <person name="Torimaru M."/>
            <person name="Fukuda K."/>
            <person name="Mikami N."/>
        </authorList>
    </citation>
    <scope>NUCLEOTIDE SEQUENCE [LARGE SCALE GENOMIC DNA]</scope>
    <source>
        <strain evidence="12 13">KT1a</strain>
    </source>
</reference>
<feature type="transmembrane region" description="Helical" evidence="10">
    <location>
        <begin position="32"/>
        <end position="54"/>
    </location>
</feature>
<evidence type="ECO:0000259" key="11">
    <source>
        <dbReference type="Pfam" id="PF10559"/>
    </source>
</evidence>
<protein>
    <recommendedName>
        <fullName evidence="11">Translocon Sec61/SecY plug domain-containing protein</fullName>
    </recommendedName>
</protein>
<dbReference type="Pfam" id="PF00344">
    <property type="entry name" value="SecY"/>
    <property type="match status" value="1"/>
</dbReference>
<evidence type="ECO:0000256" key="5">
    <source>
        <dbReference type="ARBA" id="ARBA00022927"/>
    </source>
</evidence>
<feature type="transmembrane region" description="Helical" evidence="10">
    <location>
        <begin position="422"/>
        <end position="441"/>
    </location>
</feature>
<gene>
    <name evidence="12" type="ORF">MFLAVUS_002108</name>
</gene>
<feature type="transmembrane region" description="Helical" evidence="10">
    <location>
        <begin position="123"/>
        <end position="146"/>
    </location>
</feature>
<comment type="subcellular location">
    <subcellularLocation>
        <location evidence="1">Endomembrane system</location>
        <topology evidence="1">Multi-pass membrane protein</topology>
    </subcellularLocation>
</comment>
<evidence type="ECO:0000256" key="3">
    <source>
        <dbReference type="ARBA" id="ARBA00022448"/>
    </source>
</evidence>
<evidence type="ECO:0000256" key="6">
    <source>
        <dbReference type="ARBA" id="ARBA00022989"/>
    </source>
</evidence>
<evidence type="ECO:0000313" key="12">
    <source>
        <dbReference type="EMBL" id="GAA5808713.1"/>
    </source>
</evidence>
<evidence type="ECO:0000313" key="13">
    <source>
        <dbReference type="Proteomes" id="UP001473302"/>
    </source>
</evidence>
<keyword evidence="6 10" id="KW-1133">Transmembrane helix</keyword>
<dbReference type="Gene3D" id="1.10.3370.10">
    <property type="entry name" value="SecY subunit domain"/>
    <property type="match status" value="1"/>
</dbReference>
<feature type="transmembrane region" description="Helical" evidence="10">
    <location>
        <begin position="152"/>
        <end position="173"/>
    </location>
</feature>
<dbReference type="InterPro" id="IPR002208">
    <property type="entry name" value="SecY/SEC61-alpha"/>
</dbReference>
<name>A0ABP9YPB7_9FUNG</name>
<dbReference type="Pfam" id="PF10559">
    <property type="entry name" value="Plug_translocon"/>
    <property type="match status" value="1"/>
</dbReference>
<evidence type="ECO:0000256" key="8">
    <source>
        <dbReference type="ARBA" id="ARBA00023136"/>
    </source>
</evidence>
<dbReference type="InterPro" id="IPR019561">
    <property type="entry name" value="Translocon_Sec61/SecY_plug_dom"/>
</dbReference>
<feature type="transmembrane region" description="Helical" evidence="10">
    <location>
        <begin position="299"/>
        <end position="320"/>
    </location>
</feature>
<comment type="caution">
    <text evidence="12">The sequence shown here is derived from an EMBL/GenBank/DDBJ whole genome shotgun (WGS) entry which is preliminary data.</text>
</comment>
<dbReference type="PROSITE" id="PS00755">
    <property type="entry name" value="SECY_1"/>
    <property type="match status" value="1"/>
</dbReference>
<dbReference type="PANTHER" id="PTHR10906">
    <property type="entry name" value="SECY/SEC61-ALPHA FAMILY MEMBER"/>
    <property type="match status" value="1"/>
</dbReference>
<dbReference type="InterPro" id="IPR030659">
    <property type="entry name" value="SecY_CS"/>
</dbReference>
<dbReference type="NCBIfam" id="NF006341">
    <property type="entry name" value="PRK08568.1-5"/>
    <property type="match status" value="1"/>
</dbReference>
<dbReference type="InterPro" id="IPR023201">
    <property type="entry name" value="SecY_dom_sf"/>
</dbReference>
<feature type="transmembrane region" description="Helical" evidence="10">
    <location>
        <begin position="247"/>
        <end position="266"/>
    </location>
</feature>
<feature type="domain" description="Translocon Sec61/SecY plug" evidence="11">
    <location>
        <begin position="41"/>
        <end position="74"/>
    </location>
</feature>
<keyword evidence="5" id="KW-0653">Protein transport</keyword>
<dbReference type="Proteomes" id="UP001473302">
    <property type="component" value="Unassembled WGS sequence"/>
</dbReference>
<keyword evidence="3" id="KW-0813">Transport</keyword>
<sequence length="483" mass="53355">MGLRALHMLKPFMAVLPEIESPLRKVPFNERILYTAVTLFAFLVMSQVPLYGIISSESSDPLYWMRVVLASNRGTLMELGVLPILSSGMIMQLMASANVIRVDYSLKEDRALFCGAQKYKTNTYILFAVLIASVQAVLLVFTGLYGNPTELGSVRCALLVAQLIFSSTVTLLLDELLQKGYGLGSGINIFVAANVCQNIFWKSLAFTKVATFRGTEYEGAVISLFHLIMSRTDKARALKDAFYRTDLTNVMSVLATLLTFGLVIYLQGFRVELPVKSNRLRGQRGSYPIKLFYTSSMPVMLQSALFANIFLISQALYTYFGNNILIRILGVWEPMAESNQLTATGGIVYYLTAPHSIVEAIFDPIHTVLYVTVTLVTCAYLSKAWVDISGSSPRDVAKILKDQQLTIAGFRDVSMFKELKRVIPQAAVLGGICLGLVSVFADILGAIGSGAGILMTVMIVFQYFEMFVKEQMEGNLSMEAMTQ</sequence>
<keyword evidence="4 10" id="KW-0812">Transmembrane</keyword>
<evidence type="ECO:0000256" key="1">
    <source>
        <dbReference type="ARBA" id="ARBA00004127"/>
    </source>
</evidence>
<evidence type="ECO:0000256" key="4">
    <source>
        <dbReference type="ARBA" id="ARBA00022692"/>
    </source>
</evidence>
<dbReference type="EMBL" id="BAABUK010000003">
    <property type="protein sequence ID" value="GAA5808713.1"/>
    <property type="molecule type" value="Genomic_DNA"/>
</dbReference>
<dbReference type="NCBIfam" id="TIGR00967">
    <property type="entry name" value="3a0501s007"/>
    <property type="match status" value="1"/>
</dbReference>
<organism evidence="12 13">
    <name type="scientific">Mucor flavus</name>
    <dbReference type="NCBI Taxonomy" id="439312"/>
    <lineage>
        <taxon>Eukaryota</taxon>
        <taxon>Fungi</taxon>
        <taxon>Fungi incertae sedis</taxon>
        <taxon>Mucoromycota</taxon>
        <taxon>Mucoromycotina</taxon>
        <taxon>Mucoromycetes</taxon>
        <taxon>Mucorales</taxon>
        <taxon>Mucorineae</taxon>
        <taxon>Mucoraceae</taxon>
        <taxon>Mucor</taxon>
    </lineage>
</organism>
<dbReference type="PIRSF" id="PIRSF004557">
    <property type="entry name" value="SecY"/>
    <property type="match status" value="1"/>
</dbReference>
<evidence type="ECO:0000256" key="7">
    <source>
        <dbReference type="ARBA" id="ARBA00023010"/>
    </source>
</evidence>
<comment type="similarity">
    <text evidence="2 9">Belongs to the SecY/SEC61-alpha family.</text>
</comment>
<keyword evidence="7" id="KW-0811">Translocation</keyword>
<evidence type="ECO:0000256" key="10">
    <source>
        <dbReference type="SAM" id="Phobius"/>
    </source>
</evidence>
<proteinExistence type="inferred from homology"/>
<evidence type="ECO:0000256" key="2">
    <source>
        <dbReference type="ARBA" id="ARBA00005751"/>
    </source>
</evidence>
<accession>A0ABP9YPB7</accession>
<keyword evidence="13" id="KW-1185">Reference proteome</keyword>
<feature type="transmembrane region" description="Helical" evidence="10">
    <location>
        <begin position="81"/>
        <end position="102"/>
    </location>
</feature>
<keyword evidence="8 10" id="KW-0472">Membrane</keyword>
<feature type="transmembrane region" description="Helical" evidence="10">
    <location>
        <begin position="447"/>
        <end position="468"/>
    </location>
</feature>
<dbReference type="SUPFAM" id="SSF103491">
    <property type="entry name" value="Preprotein translocase SecY subunit"/>
    <property type="match status" value="1"/>
</dbReference>